<feature type="domain" description="Geminivirus AL1 replication-associated protein central" evidence="1">
    <location>
        <begin position="2"/>
        <end position="84"/>
    </location>
</feature>
<dbReference type="GO" id="GO:0016888">
    <property type="term" value="F:DNA endonuclease activity, producing 5'-phosphomonoesters"/>
    <property type="evidence" value="ECO:0007669"/>
    <property type="project" value="InterPro"/>
</dbReference>
<reference evidence="2" key="1">
    <citation type="submission" date="2009-02" db="EMBL/GenBank/DDBJ databases">
        <title>Infection of Nicotiana benthamiana with cloned of Malvastrum leaf curl virus DNA.</title>
        <authorList>
            <person name="Weng X."/>
            <person name="Wu Z."/>
        </authorList>
    </citation>
    <scope>NUCLEOTIDE SEQUENCE</scope>
    <source>
        <strain evidence="2">Fujian</strain>
    </source>
</reference>
<dbReference type="Pfam" id="PF08283">
    <property type="entry name" value="Gemini_AL1_M"/>
    <property type="match status" value="1"/>
</dbReference>
<protein>
    <submittedName>
        <fullName evidence="2">AC1 protein</fullName>
    </submittedName>
</protein>
<dbReference type="GO" id="GO:0005198">
    <property type="term" value="F:structural molecule activity"/>
    <property type="evidence" value="ECO:0007669"/>
    <property type="project" value="InterPro"/>
</dbReference>
<organism evidence="2">
    <name type="scientific">Malvastrum leaf curl virus</name>
    <dbReference type="NCBI Taxonomy" id="329290"/>
    <lineage>
        <taxon>Viruses</taxon>
        <taxon>Monodnaviria</taxon>
        <taxon>Shotokuvirae</taxon>
        <taxon>Cressdnaviricota</taxon>
        <taxon>Repensiviricetes</taxon>
        <taxon>Geplafuvirales</taxon>
        <taxon>Geminiviridae</taxon>
        <taxon>Begomovirus</taxon>
        <taxon>Begomovirus malvastri</taxon>
    </lineage>
</organism>
<gene>
    <name evidence="2" type="primary">AC1</name>
</gene>
<evidence type="ECO:0000259" key="1">
    <source>
        <dbReference type="Pfam" id="PF08283"/>
    </source>
</evidence>
<name>C1JYG7_9GEMI</name>
<proteinExistence type="predicted"/>
<sequence length="114" mass="13116">MAIIREELPKDFIFQYHNIKNNLDRIFAPPLEVFVSPFSSSSFDQVPEELEEWAAENVVAAAARPWRPNSIVIEGESRTGKTMWARSLGPHNYLCGHLDLSPKVFSNDAWYNRH</sequence>
<dbReference type="EMBL" id="FJ712189">
    <property type="protein sequence ID" value="ACO53438.1"/>
    <property type="molecule type" value="Genomic_DNA"/>
</dbReference>
<dbReference type="PRINTS" id="PR00228">
    <property type="entry name" value="GEMCOATCLVL1"/>
</dbReference>
<accession>C1JYG7</accession>
<evidence type="ECO:0000313" key="2">
    <source>
        <dbReference type="EMBL" id="ACO53438.1"/>
    </source>
</evidence>
<dbReference type="InterPro" id="IPR022692">
    <property type="entry name" value="Gemini_AL1_REP_central"/>
</dbReference>
<dbReference type="InterPro" id="IPR001301">
    <property type="entry name" value="Gemini_AL1_CLV"/>
</dbReference>